<evidence type="ECO:0000313" key="2">
    <source>
        <dbReference type="EMBL" id="EFE39235.1"/>
    </source>
</evidence>
<comment type="caution">
    <text evidence="2">The sequence shown here is derived from an EMBL/GenBank/DDBJ whole genome shotgun (WGS) entry which is preliminary data.</text>
</comment>
<reference evidence="3" key="1">
    <citation type="journal article" date="2011" name="Genome Biol.">
        <title>Comparative and functional genomics provide insights into the pathogenicity of dermatophytic fungi.</title>
        <authorList>
            <person name="Burmester A."/>
            <person name="Shelest E."/>
            <person name="Gloeckner G."/>
            <person name="Heddergott C."/>
            <person name="Schindler S."/>
            <person name="Staib P."/>
            <person name="Heidel A."/>
            <person name="Felder M."/>
            <person name="Petzold A."/>
            <person name="Szafranski K."/>
            <person name="Feuermann M."/>
            <person name="Pedruzzi I."/>
            <person name="Priebe S."/>
            <person name="Groth M."/>
            <person name="Winkler R."/>
            <person name="Li W."/>
            <person name="Kniemeyer O."/>
            <person name="Schroeckh V."/>
            <person name="Hertweck C."/>
            <person name="Hube B."/>
            <person name="White T.C."/>
            <person name="Platzer M."/>
            <person name="Guthke R."/>
            <person name="Heitman J."/>
            <person name="Woestemeyer J."/>
            <person name="Zipfel P.F."/>
            <person name="Monod M."/>
            <person name="Brakhage A.A."/>
        </authorList>
    </citation>
    <scope>NUCLEOTIDE SEQUENCE [LARGE SCALE GENOMIC DNA]</scope>
    <source>
        <strain evidence="3">HKI 0517</strain>
    </source>
</reference>
<dbReference type="InterPro" id="IPR001242">
    <property type="entry name" value="Condensation_dom"/>
</dbReference>
<dbReference type="EMBL" id="ACYE01000344">
    <property type="protein sequence ID" value="EFE39235.1"/>
    <property type="molecule type" value="Genomic_DNA"/>
</dbReference>
<dbReference type="HOGENOM" id="CLU_1180943_0_0_1"/>
<organism evidence="2 3">
    <name type="scientific">Trichophyton verrucosum (strain HKI 0517)</name>
    <dbReference type="NCBI Taxonomy" id="663202"/>
    <lineage>
        <taxon>Eukaryota</taxon>
        <taxon>Fungi</taxon>
        <taxon>Dikarya</taxon>
        <taxon>Ascomycota</taxon>
        <taxon>Pezizomycotina</taxon>
        <taxon>Eurotiomycetes</taxon>
        <taxon>Eurotiomycetidae</taxon>
        <taxon>Onygenales</taxon>
        <taxon>Arthrodermataceae</taxon>
        <taxon>Trichophyton</taxon>
    </lineage>
</organism>
<feature type="domain" description="Condensation" evidence="1">
    <location>
        <begin position="3"/>
        <end position="190"/>
    </location>
</feature>
<keyword evidence="3" id="KW-1185">Reference proteome</keyword>
<proteinExistence type="predicted"/>
<protein>
    <recommendedName>
        <fullName evidence="1">Condensation domain-containing protein</fullName>
    </recommendedName>
</protein>
<dbReference type="GeneID" id="9584610"/>
<dbReference type="RefSeq" id="XP_003019859.1">
    <property type="nucleotide sequence ID" value="XM_003019813.1"/>
</dbReference>
<dbReference type="GO" id="GO:0003824">
    <property type="term" value="F:catalytic activity"/>
    <property type="evidence" value="ECO:0007669"/>
    <property type="project" value="InterPro"/>
</dbReference>
<gene>
    <name evidence="2" type="ORF">TRV_06057</name>
</gene>
<dbReference type="SUPFAM" id="SSF52777">
    <property type="entry name" value="CoA-dependent acyltransferases"/>
    <property type="match status" value="1"/>
</dbReference>
<evidence type="ECO:0000259" key="1">
    <source>
        <dbReference type="Pfam" id="PF00668"/>
    </source>
</evidence>
<dbReference type="KEGG" id="tve:TRV_06057"/>
<dbReference type="Proteomes" id="UP000008383">
    <property type="component" value="Unassembled WGS sequence"/>
</dbReference>
<dbReference type="Gene3D" id="3.30.559.30">
    <property type="entry name" value="Nonribosomal peptide synthetase, condensation domain"/>
    <property type="match status" value="1"/>
</dbReference>
<name>D4DFV4_TRIVH</name>
<evidence type="ECO:0000313" key="3">
    <source>
        <dbReference type="Proteomes" id="UP000008383"/>
    </source>
</evidence>
<dbReference type="AlphaFoldDB" id="D4DFV4"/>
<accession>D4DFV4</accession>
<sequence>MKSLISRSSITGQQLAIAAVALCLERPTKAPDAINSTDMVLGIPYINRKSRDELDVVGLFLEPLPIRIRYTADGSTDKAESYLKAVQQSVQESVGHSIHWDQLLEHLQVRTSAPDHPLFETVVTFHGRDHSNGLEISAPGFETCYTFTDGAKFRLLCEFSAVSEDKLVLRMEYDTDCFSLDDIHLLQTRIPLAIALLVQGVPYPVIRQRIASLCDAPVVKVLQPDVVFGLPLSSI</sequence>
<dbReference type="Pfam" id="PF00668">
    <property type="entry name" value="Condensation"/>
    <property type="match status" value="1"/>
</dbReference>